<accession>A0A6C0D261</accession>
<sequence>MDRSYNKNELSYMNTKYGGNWIRTPEKDPYKDSYVLYATGDATMSGRIYVALPNKPLTNEDKIKYNIM</sequence>
<dbReference type="EMBL" id="MN739521">
    <property type="protein sequence ID" value="QHT10522.1"/>
    <property type="molecule type" value="Genomic_DNA"/>
</dbReference>
<dbReference type="AlphaFoldDB" id="A0A6C0D261"/>
<organism evidence="1">
    <name type="scientific">viral metagenome</name>
    <dbReference type="NCBI Taxonomy" id="1070528"/>
    <lineage>
        <taxon>unclassified sequences</taxon>
        <taxon>metagenomes</taxon>
        <taxon>organismal metagenomes</taxon>
    </lineage>
</organism>
<proteinExistence type="predicted"/>
<evidence type="ECO:0000313" key="1">
    <source>
        <dbReference type="EMBL" id="QHT10522.1"/>
    </source>
</evidence>
<reference evidence="1" key="1">
    <citation type="journal article" date="2020" name="Nature">
        <title>Giant virus diversity and host interactions through global metagenomics.</title>
        <authorList>
            <person name="Schulz F."/>
            <person name="Roux S."/>
            <person name="Paez-Espino D."/>
            <person name="Jungbluth S."/>
            <person name="Walsh D.A."/>
            <person name="Denef V.J."/>
            <person name="McMahon K.D."/>
            <person name="Konstantinidis K.T."/>
            <person name="Eloe-Fadrosh E.A."/>
            <person name="Kyrpides N.C."/>
            <person name="Woyke T."/>
        </authorList>
    </citation>
    <scope>NUCLEOTIDE SEQUENCE</scope>
    <source>
        <strain evidence="1">GVMAG-M-3300023174-107</strain>
    </source>
</reference>
<protein>
    <submittedName>
        <fullName evidence="1">Uncharacterized protein</fullName>
    </submittedName>
</protein>
<name>A0A6C0D261_9ZZZZ</name>